<dbReference type="PROSITE" id="PS51340">
    <property type="entry name" value="MOSC"/>
    <property type="match status" value="1"/>
</dbReference>
<dbReference type="EMBL" id="AABTCC010000007">
    <property type="protein sequence ID" value="EAI8858897.1"/>
    <property type="molecule type" value="Genomic_DNA"/>
</dbReference>
<dbReference type="GO" id="GO:0030151">
    <property type="term" value="F:molybdenum ion binding"/>
    <property type="evidence" value="ECO:0007669"/>
    <property type="project" value="InterPro"/>
</dbReference>
<evidence type="ECO:0000313" key="3">
    <source>
        <dbReference type="EMBL" id="EAI8858897.1"/>
    </source>
</evidence>
<accession>A0A5L4IFA3</accession>
<dbReference type="Gene3D" id="2.40.33.20">
    <property type="entry name" value="PK beta-barrel domain-like"/>
    <property type="match status" value="1"/>
</dbReference>
<evidence type="ECO:0000313" key="5">
    <source>
        <dbReference type="EMBL" id="EAK0469231.1"/>
    </source>
</evidence>
<keyword evidence="6" id="KW-1185">Reference proteome</keyword>
<dbReference type="Pfam" id="PF03473">
    <property type="entry name" value="MOSC"/>
    <property type="match status" value="1"/>
</dbReference>
<dbReference type="Proteomes" id="UP000535509">
    <property type="component" value="Unassembled WGS sequence"/>
</dbReference>
<name>A0A5L4IFA3_CAMFE</name>
<evidence type="ECO:0000313" key="4">
    <source>
        <dbReference type="EMBL" id="EAK0453264.1"/>
    </source>
</evidence>
<dbReference type="PANTHER" id="PTHR30212">
    <property type="entry name" value="PROTEIN YIIM"/>
    <property type="match status" value="1"/>
</dbReference>
<dbReference type="Proteomes" id="UP000557842">
    <property type="component" value="Unassembled WGS sequence"/>
</dbReference>
<dbReference type="InterPro" id="IPR052353">
    <property type="entry name" value="Benzoxazolinone_Detox_Enz"/>
</dbReference>
<reference evidence="4 7" key="1">
    <citation type="submission" date="2018-05" db="EMBL/GenBank/DDBJ databases">
        <authorList>
            <consortium name="PulseNet: The National Subtyping Network for Foodborne Disease Surveillance"/>
            <person name="Tarr C.L."/>
            <person name="Trees E."/>
            <person name="Katz L.S."/>
            <person name="Carleton-Romer H.A."/>
            <person name="Stroika S."/>
            <person name="Kucerova Z."/>
            <person name="Roache K.F."/>
            <person name="Sabol A.L."/>
            <person name="Besser J."/>
            <person name="Gerner-Smidt P."/>
        </authorList>
    </citation>
    <scope>NUCLEOTIDE SEQUENCE</scope>
    <source>
        <strain evidence="4">2014D-0197</strain>
        <strain evidence="2 7">2016D-0221</strain>
        <strain evidence="5">D4313</strain>
        <strain evidence="3 6">PNUSAC001503</strain>
    </source>
</reference>
<dbReference type="EMBL" id="AACCXK010000009">
    <property type="protein sequence ID" value="EAK0453264.1"/>
    <property type="molecule type" value="Genomic_DNA"/>
</dbReference>
<dbReference type="InterPro" id="IPR005302">
    <property type="entry name" value="MoCF_Sase_C"/>
</dbReference>
<proteinExistence type="predicted"/>
<dbReference type="InterPro" id="IPR011037">
    <property type="entry name" value="Pyrv_Knase-like_insert_dom_sf"/>
</dbReference>
<dbReference type="GO" id="GO:0003824">
    <property type="term" value="F:catalytic activity"/>
    <property type="evidence" value="ECO:0007669"/>
    <property type="project" value="InterPro"/>
</dbReference>
<feature type="domain" description="MOSC" evidence="1">
    <location>
        <begin position="28"/>
        <end position="162"/>
    </location>
</feature>
<dbReference type="EMBL" id="AACCXM010000007">
    <property type="protein sequence ID" value="EAK0469231.1"/>
    <property type="molecule type" value="Genomic_DNA"/>
</dbReference>
<organism evidence="4">
    <name type="scientific">Campylobacter fetus</name>
    <dbReference type="NCBI Taxonomy" id="196"/>
    <lineage>
        <taxon>Bacteria</taxon>
        <taxon>Pseudomonadati</taxon>
        <taxon>Campylobacterota</taxon>
        <taxon>Epsilonproteobacteria</taxon>
        <taxon>Campylobacterales</taxon>
        <taxon>Campylobacteraceae</taxon>
        <taxon>Campylobacter</taxon>
    </lineage>
</organism>
<evidence type="ECO:0000313" key="2">
    <source>
        <dbReference type="EMBL" id="EAI5408399.1"/>
    </source>
</evidence>
<dbReference type="PANTHER" id="PTHR30212:SF2">
    <property type="entry name" value="PROTEIN YIIM"/>
    <property type="match status" value="1"/>
</dbReference>
<evidence type="ECO:0000313" key="7">
    <source>
        <dbReference type="Proteomes" id="UP000557842"/>
    </source>
</evidence>
<dbReference type="EMBL" id="AABQDW010000011">
    <property type="protein sequence ID" value="EAI5408399.1"/>
    <property type="molecule type" value="Genomic_DNA"/>
</dbReference>
<evidence type="ECO:0000259" key="1">
    <source>
        <dbReference type="PROSITE" id="PS51340"/>
    </source>
</evidence>
<dbReference type="OMA" id="QPRQPCW"/>
<dbReference type="SUPFAM" id="SSF50800">
    <property type="entry name" value="PK beta-barrel domain-like"/>
    <property type="match status" value="1"/>
</dbReference>
<comment type="caution">
    <text evidence="4">The sequence shown here is derived from an EMBL/GenBank/DDBJ whole genome shotgun (WGS) entry which is preliminary data.</text>
</comment>
<protein>
    <submittedName>
        <fullName evidence="4">MOSC domain-containing protein</fullName>
    </submittedName>
</protein>
<evidence type="ECO:0000313" key="6">
    <source>
        <dbReference type="Proteomes" id="UP000535509"/>
    </source>
</evidence>
<dbReference type="AlphaFoldDB" id="A0A5L4IFA3"/>
<gene>
    <name evidence="4" type="ORF">AAH17_06265</name>
    <name evidence="5" type="ORF">AAH24_07640</name>
    <name evidence="2" type="ORF">BVH53_06765</name>
    <name evidence="3" type="ORF">CX802_03410</name>
</gene>
<dbReference type="GeneID" id="61065319"/>
<dbReference type="GO" id="GO:0030170">
    <property type="term" value="F:pyridoxal phosphate binding"/>
    <property type="evidence" value="ECO:0007669"/>
    <property type="project" value="InterPro"/>
</dbReference>
<dbReference type="RefSeq" id="WP_002850500.1">
    <property type="nucleotide sequence ID" value="NZ_AABUZP020000015.1"/>
</dbReference>
<sequence>MTLHSLYTGKIKTITGAGTYFETGMLKEPVCEEIYCDKLGFKGDEIKDTKHHGGLEKAVFANSLQNYVIWSKYLEKDMQKGFMGENLCIDGMHESNVCIGDIHKIGTLVLQVSQPRKPCFKLSGVWDNKSFTKYIFETGLTGWYYRVLETGSCKAGDEVIIVQTDKAKMSVFELNMLFYSPKDNLNLVSKFEKVTTITSGWDIAIKQRLKGIYDSSYMSGI</sequence>